<keyword evidence="3" id="KW-1185">Reference proteome</keyword>
<protein>
    <submittedName>
        <fullName evidence="2">Non-reducing polyketide synthase ausA</fullName>
    </submittedName>
</protein>
<dbReference type="InterPro" id="IPR013094">
    <property type="entry name" value="AB_hydrolase_3"/>
</dbReference>
<dbReference type="InterPro" id="IPR029058">
    <property type="entry name" value="AB_hydrolase_fold"/>
</dbReference>
<dbReference type="AlphaFoldDB" id="A0A9P5CGC1"/>
<evidence type="ECO:0000313" key="3">
    <source>
        <dbReference type="Proteomes" id="UP000801864"/>
    </source>
</evidence>
<reference evidence="2 3" key="1">
    <citation type="submission" date="2018-06" db="EMBL/GenBank/DDBJ databases">
        <title>Genome analysis of cellulolytic fungus Trichoderma lentiforme CFAM-422.</title>
        <authorList>
            <person name="Steindorff A.S."/>
            <person name="Formighieri E.F."/>
            <person name="Midorikawa G.E.O."/>
            <person name="Tamietti M.S."/>
            <person name="Ramos E.Z."/>
            <person name="Silva A.S."/>
            <person name="Bon E.P.S."/>
            <person name="Mendes T.D."/>
            <person name="Damaso M.C.T."/>
            <person name="Favaro L.C.L."/>
        </authorList>
    </citation>
    <scope>NUCLEOTIDE SEQUENCE [LARGE SCALE GENOMIC DNA]</scope>
    <source>
        <strain evidence="2 3">CFAM-422</strain>
    </source>
</reference>
<accession>A0A9P5CGC1</accession>
<dbReference type="EMBL" id="QLNT01000005">
    <property type="protein sequence ID" value="KAF3074369.1"/>
    <property type="molecule type" value="Genomic_DNA"/>
</dbReference>
<organism evidence="2 3">
    <name type="scientific">Trichoderma lentiforme</name>
    <dbReference type="NCBI Taxonomy" id="1567552"/>
    <lineage>
        <taxon>Eukaryota</taxon>
        <taxon>Fungi</taxon>
        <taxon>Dikarya</taxon>
        <taxon>Ascomycota</taxon>
        <taxon>Pezizomycotina</taxon>
        <taxon>Sordariomycetes</taxon>
        <taxon>Hypocreomycetidae</taxon>
        <taxon>Hypocreales</taxon>
        <taxon>Hypocreaceae</taxon>
        <taxon>Trichoderma</taxon>
    </lineage>
</organism>
<evidence type="ECO:0000313" key="2">
    <source>
        <dbReference type="EMBL" id="KAF3074369.1"/>
    </source>
</evidence>
<dbReference type="SUPFAM" id="SSF53474">
    <property type="entry name" value="alpha/beta-Hydrolases"/>
    <property type="match status" value="1"/>
</dbReference>
<feature type="domain" description="Alpha/beta hydrolase fold-3" evidence="1">
    <location>
        <begin position="57"/>
        <end position="165"/>
    </location>
</feature>
<sequence>MESKEYTYRSLEGGSHLTADVYYASSATAPVGGAQPIGMPVVFINEEVLNTKFDAAIMFYGGGFVVGSKELVSKNEIETLVLELGFGVVVPNYRHCPSVSLYEGPITDAYSCYEWVQNDLPRLLSSISIIADGSRVAAIGLSAGGTMALHLGAAKNPPKAILAFYSAMYFEDAFWQSPMPAFSKLPKFPQEFLDKINEEGTVISAPSLFKKAQGDLPPEPDSSKPRNAWLLSHFRDGTWLSAIVQDGDYARVDPAKLFSSAFPPTCLVHGSEDKMCDAKFSTMAHKELLAKNVKSKLVIAEGQGHNFDAKLAKDDPLFELVRDAFRFIAEEVSL</sequence>
<dbReference type="PANTHER" id="PTHR23024">
    <property type="entry name" value="ARYLACETAMIDE DEACETYLASE"/>
    <property type="match status" value="1"/>
</dbReference>
<gene>
    <name evidence="2" type="ORF">CFAM422_003761</name>
</gene>
<evidence type="ECO:0000259" key="1">
    <source>
        <dbReference type="Pfam" id="PF07859"/>
    </source>
</evidence>
<dbReference type="Gene3D" id="3.40.50.1820">
    <property type="entry name" value="alpha/beta hydrolase"/>
    <property type="match status" value="1"/>
</dbReference>
<dbReference type="PANTHER" id="PTHR23024:SF24">
    <property type="entry name" value="ALPHA_BETA HYDROLASE FOLD-3 DOMAIN-CONTAINING PROTEIN"/>
    <property type="match status" value="1"/>
</dbReference>
<comment type="caution">
    <text evidence="2">The sequence shown here is derived from an EMBL/GenBank/DDBJ whole genome shotgun (WGS) entry which is preliminary data.</text>
</comment>
<dbReference type="Proteomes" id="UP000801864">
    <property type="component" value="Unassembled WGS sequence"/>
</dbReference>
<name>A0A9P5CGC1_9HYPO</name>
<proteinExistence type="predicted"/>
<dbReference type="GO" id="GO:0016787">
    <property type="term" value="F:hydrolase activity"/>
    <property type="evidence" value="ECO:0007669"/>
    <property type="project" value="InterPro"/>
</dbReference>
<dbReference type="InterPro" id="IPR050466">
    <property type="entry name" value="Carboxylest/Gibb_receptor"/>
</dbReference>
<dbReference type="Pfam" id="PF07859">
    <property type="entry name" value="Abhydrolase_3"/>
    <property type="match status" value="1"/>
</dbReference>